<dbReference type="Gene3D" id="3.40.630.30">
    <property type="match status" value="1"/>
</dbReference>
<dbReference type="InterPro" id="IPR052523">
    <property type="entry name" value="Trichothecene_AcTrans"/>
</dbReference>
<proteinExistence type="predicted"/>
<dbReference type="GO" id="GO:0016747">
    <property type="term" value="F:acyltransferase activity, transferring groups other than amino-acyl groups"/>
    <property type="evidence" value="ECO:0007669"/>
    <property type="project" value="InterPro"/>
</dbReference>
<dbReference type="SUPFAM" id="SSF55729">
    <property type="entry name" value="Acyl-CoA N-acyltransferases (Nat)"/>
    <property type="match status" value="1"/>
</dbReference>
<comment type="caution">
    <text evidence="2">The sequence shown here is derived from an EMBL/GenBank/DDBJ whole genome shotgun (WGS) entry which is preliminary data.</text>
</comment>
<dbReference type="InterPro" id="IPR000182">
    <property type="entry name" value="GNAT_dom"/>
</dbReference>
<dbReference type="Proteomes" id="UP001197093">
    <property type="component" value="Unassembled WGS sequence"/>
</dbReference>
<dbReference type="EMBL" id="JAHCVI010000002">
    <property type="protein sequence ID" value="KAG7289229.1"/>
    <property type="molecule type" value="Genomic_DNA"/>
</dbReference>
<feature type="domain" description="N-acetyltransferase" evidence="1">
    <location>
        <begin position="3"/>
        <end position="213"/>
    </location>
</feature>
<dbReference type="PANTHER" id="PTHR42791">
    <property type="entry name" value="GNAT FAMILY ACETYLTRANSFERASE"/>
    <property type="match status" value="1"/>
</dbReference>
<evidence type="ECO:0000259" key="1">
    <source>
        <dbReference type="PROSITE" id="PS51186"/>
    </source>
</evidence>
<dbReference type="PROSITE" id="PS51186">
    <property type="entry name" value="GNAT"/>
    <property type="match status" value="1"/>
</dbReference>
<dbReference type="Pfam" id="PF00583">
    <property type="entry name" value="Acetyltransf_1"/>
    <property type="match status" value="1"/>
</dbReference>
<keyword evidence="3" id="KW-1185">Reference proteome</keyword>
<protein>
    <recommendedName>
        <fullName evidence="1">N-acetyltransferase domain-containing protein</fullName>
    </recommendedName>
</protein>
<dbReference type="PANTHER" id="PTHR42791:SF2">
    <property type="entry name" value="N-ACETYLTRANSFERASE DOMAIN-CONTAINING PROTEIN"/>
    <property type="match status" value="1"/>
</dbReference>
<gene>
    <name evidence="2" type="ORF">NEMBOFW57_005594</name>
</gene>
<organism evidence="2 3">
    <name type="scientific">Staphylotrichum longicolle</name>
    <dbReference type="NCBI Taxonomy" id="669026"/>
    <lineage>
        <taxon>Eukaryota</taxon>
        <taxon>Fungi</taxon>
        <taxon>Dikarya</taxon>
        <taxon>Ascomycota</taxon>
        <taxon>Pezizomycotina</taxon>
        <taxon>Sordariomycetes</taxon>
        <taxon>Sordariomycetidae</taxon>
        <taxon>Sordariales</taxon>
        <taxon>Chaetomiaceae</taxon>
        <taxon>Staphylotrichum</taxon>
    </lineage>
</organism>
<name>A0AAD4EXB1_9PEZI</name>
<reference evidence="2" key="1">
    <citation type="submission" date="2023-02" db="EMBL/GenBank/DDBJ databases">
        <authorList>
            <person name="Palmer J.M."/>
        </authorList>
    </citation>
    <scope>NUCLEOTIDE SEQUENCE</scope>
    <source>
        <strain evidence="2">FW57</strain>
    </source>
</reference>
<sequence>MNLTLRPATPPDIPACARLAHAALSPSPLIQAIAPTSEAHALAFWSAVAQSGVDEPNSHLIVVVEDTTPHAPPGVVGFAKWVYVPAGAPAPGILAAGAGGEGEGAGLGEMVGDAELAGRFFSEQNVRHEKYMAGRRHWYLELICTRPEVKGLGAGRRLVQWGVERVDGDGCEAYLEASPEGRGLFERFGFVVVERLGYLDGRYVECSMVRGMKGE</sequence>
<evidence type="ECO:0000313" key="3">
    <source>
        <dbReference type="Proteomes" id="UP001197093"/>
    </source>
</evidence>
<dbReference type="InterPro" id="IPR016181">
    <property type="entry name" value="Acyl_CoA_acyltransferase"/>
</dbReference>
<evidence type="ECO:0000313" key="2">
    <source>
        <dbReference type="EMBL" id="KAG7289229.1"/>
    </source>
</evidence>
<dbReference type="AlphaFoldDB" id="A0AAD4EXB1"/>
<accession>A0AAD4EXB1</accession>
<dbReference type="CDD" id="cd04301">
    <property type="entry name" value="NAT_SF"/>
    <property type="match status" value="1"/>
</dbReference>